<evidence type="ECO:0000256" key="2">
    <source>
        <dbReference type="SAM" id="Phobius"/>
    </source>
</evidence>
<feature type="region of interest" description="Disordered" evidence="1">
    <location>
        <begin position="1"/>
        <end position="20"/>
    </location>
</feature>
<feature type="compositionally biased region" description="Low complexity" evidence="1">
    <location>
        <begin position="70"/>
        <end position="85"/>
    </location>
</feature>
<keyword evidence="2" id="KW-0812">Transmembrane</keyword>
<comment type="caution">
    <text evidence="3">The sequence shown here is derived from an EMBL/GenBank/DDBJ whole genome shotgun (WGS) entry which is preliminary data.</text>
</comment>
<dbReference type="EMBL" id="BNAL01000001">
    <property type="protein sequence ID" value="GHF93142.1"/>
    <property type="molecule type" value="Genomic_DNA"/>
</dbReference>
<evidence type="ECO:0008006" key="5">
    <source>
        <dbReference type="Google" id="ProtNLM"/>
    </source>
</evidence>
<protein>
    <recommendedName>
        <fullName evidence="5">LytR/CpsA/Psr regulator C-terminal domain-containing protein</fullName>
    </recommendedName>
</protein>
<reference evidence="4" key="1">
    <citation type="journal article" date="2019" name="Int. J. Syst. Evol. Microbiol.">
        <title>The Global Catalogue of Microorganisms (GCM) 10K type strain sequencing project: providing services to taxonomists for standard genome sequencing and annotation.</title>
        <authorList>
            <consortium name="The Broad Institute Genomics Platform"/>
            <consortium name="The Broad Institute Genome Sequencing Center for Infectious Disease"/>
            <person name="Wu L."/>
            <person name="Ma J."/>
        </authorList>
    </citation>
    <scope>NUCLEOTIDE SEQUENCE [LARGE SCALE GENOMIC DNA]</scope>
    <source>
        <strain evidence="4">CGMCC 1.18439</strain>
    </source>
</reference>
<keyword evidence="4" id="KW-1185">Reference proteome</keyword>
<feature type="transmembrane region" description="Helical" evidence="2">
    <location>
        <begin position="29"/>
        <end position="50"/>
    </location>
</feature>
<evidence type="ECO:0000256" key="1">
    <source>
        <dbReference type="SAM" id="MobiDB-lite"/>
    </source>
</evidence>
<sequence>MQKMDVSSPPPLPPEPAAERQRSALPSGWWLGLVGVLVGLLGLGTAFWALRDRPEMDAPVPVIQDKGPIPSSGDTASASATAAPGAAGGHSKLLELDIPTGFPPPQLQSLSFADAFAQAAAYRGWQCQQPEVILFSDARQTLPAVQERLLELGYQVKDTETALGEDRSWLAQHGERPDLFVSFSSGEQGRGNVSLCALPR</sequence>
<name>A0ABQ3JX70_9DEIO</name>
<gene>
    <name evidence="3" type="ORF">GCM10017783_01300</name>
</gene>
<keyword evidence="2" id="KW-1133">Transmembrane helix</keyword>
<dbReference type="Proteomes" id="UP000632154">
    <property type="component" value="Unassembled WGS sequence"/>
</dbReference>
<keyword evidence="2" id="KW-0472">Membrane</keyword>
<evidence type="ECO:0000313" key="4">
    <source>
        <dbReference type="Proteomes" id="UP000632154"/>
    </source>
</evidence>
<evidence type="ECO:0000313" key="3">
    <source>
        <dbReference type="EMBL" id="GHF93142.1"/>
    </source>
</evidence>
<accession>A0ABQ3JX70</accession>
<organism evidence="3 4">
    <name type="scientific">Deinococcus piscis</name>
    <dbReference type="NCBI Taxonomy" id="394230"/>
    <lineage>
        <taxon>Bacteria</taxon>
        <taxon>Thermotogati</taxon>
        <taxon>Deinococcota</taxon>
        <taxon>Deinococci</taxon>
        <taxon>Deinococcales</taxon>
        <taxon>Deinococcaceae</taxon>
        <taxon>Deinococcus</taxon>
    </lineage>
</organism>
<feature type="region of interest" description="Disordered" evidence="1">
    <location>
        <begin position="59"/>
        <end position="86"/>
    </location>
</feature>
<proteinExistence type="predicted"/>